<sequence length="74" mass="8359">MSPLRVLFFGVKLSATYHNLTSDVDNIDYGNELDLVANYTVNKNYSVLAKFANYSADDFSTDTNKLWLQAVAKF</sequence>
<accession>A0ABS9X3V6</accession>
<dbReference type="EMBL" id="JAKKSL010000003">
    <property type="protein sequence ID" value="MCI2284859.1"/>
    <property type="molecule type" value="Genomic_DNA"/>
</dbReference>
<name>A0ABS9X3V6_9GAMM</name>
<organism evidence="1 2">
    <name type="scientific">Colwellia maritima</name>
    <dbReference type="NCBI Taxonomy" id="2912588"/>
    <lineage>
        <taxon>Bacteria</taxon>
        <taxon>Pseudomonadati</taxon>
        <taxon>Pseudomonadota</taxon>
        <taxon>Gammaproteobacteria</taxon>
        <taxon>Alteromonadales</taxon>
        <taxon>Colwelliaceae</taxon>
        <taxon>Colwellia</taxon>
    </lineage>
</organism>
<dbReference type="RefSeq" id="WP_242287321.1">
    <property type="nucleotide sequence ID" value="NZ_JAKKSL010000003.1"/>
</dbReference>
<proteinExistence type="predicted"/>
<dbReference type="Proteomes" id="UP001139646">
    <property type="component" value="Unassembled WGS sequence"/>
</dbReference>
<comment type="caution">
    <text evidence="1">The sequence shown here is derived from an EMBL/GenBank/DDBJ whole genome shotgun (WGS) entry which is preliminary data.</text>
</comment>
<evidence type="ECO:0000313" key="1">
    <source>
        <dbReference type="EMBL" id="MCI2284859.1"/>
    </source>
</evidence>
<evidence type="ECO:0000313" key="2">
    <source>
        <dbReference type="Proteomes" id="UP001139646"/>
    </source>
</evidence>
<evidence type="ECO:0008006" key="3">
    <source>
        <dbReference type="Google" id="ProtNLM"/>
    </source>
</evidence>
<reference evidence="1" key="1">
    <citation type="submission" date="2022-01" db="EMBL/GenBank/DDBJ databases">
        <title>Colwellia maritima, isolated from seawater.</title>
        <authorList>
            <person name="Kristyanto S."/>
            <person name="Jung J."/>
            <person name="Jeon C.O."/>
        </authorList>
    </citation>
    <scope>NUCLEOTIDE SEQUENCE</scope>
    <source>
        <strain evidence="1">MSW7</strain>
    </source>
</reference>
<gene>
    <name evidence="1" type="ORF">L3081_17510</name>
</gene>
<protein>
    <recommendedName>
        <fullName evidence="3">Alginate export domain-containing protein</fullName>
    </recommendedName>
</protein>
<keyword evidence="2" id="KW-1185">Reference proteome</keyword>